<accession>A0A4Y2PIX9</accession>
<name>A0A4Y2PIX9_ARAVE</name>
<protein>
    <submittedName>
        <fullName evidence="1">Uncharacterized protein</fullName>
    </submittedName>
</protein>
<proteinExistence type="predicted"/>
<dbReference type="Proteomes" id="UP000499080">
    <property type="component" value="Unassembled WGS sequence"/>
</dbReference>
<sequence>MALVALRRKNAHFAKVLTLPFPAHALPGYLRRKFSREKVTKRVTYTEAKRNVKARSPTPGTSYATAVKKMSNQTAPKSSLWSYPPIPFHLKHPIHLLKSVPDLLTLF</sequence>
<dbReference type="EMBL" id="BGPR01133247">
    <property type="protein sequence ID" value="GBN50893.1"/>
    <property type="molecule type" value="Genomic_DNA"/>
</dbReference>
<evidence type="ECO:0000313" key="1">
    <source>
        <dbReference type="EMBL" id="GBN50893.1"/>
    </source>
</evidence>
<comment type="caution">
    <text evidence="1">The sequence shown here is derived from an EMBL/GenBank/DDBJ whole genome shotgun (WGS) entry which is preliminary data.</text>
</comment>
<reference evidence="1 2" key="1">
    <citation type="journal article" date="2019" name="Sci. Rep.">
        <title>Orb-weaving spider Araneus ventricosus genome elucidates the spidroin gene catalogue.</title>
        <authorList>
            <person name="Kono N."/>
            <person name="Nakamura H."/>
            <person name="Ohtoshi R."/>
            <person name="Moran D.A.P."/>
            <person name="Shinohara A."/>
            <person name="Yoshida Y."/>
            <person name="Fujiwara M."/>
            <person name="Mori M."/>
            <person name="Tomita M."/>
            <person name="Arakawa K."/>
        </authorList>
    </citation>
    <scope>NUCLEOTIDE SEQUENCE [LARGE SCALE GENOMIC DNA]</scope>
</reference>
<evidence type="ECO:0000313" key="2">
    <source>
        <dbReference type="Proteomes" id="UP000499080"/>
    </source>
</evidence>
<gene>
    <name evidence="1" type="ORF">AVEN_77261_1</name>
</gene>
<keyword evidence="2" id="KW-1185">Reference proteome</keyword>
<organism evidence="1 2">
    <name type="scientific">Araneus ventricosus</name>
    <name type="common">Orbweaver spider</name>
    <name type="synonym">Epeira ventricosa</name>
    <dbReference type="NCBI Taxonomy" id="182803"/>
    <lineage>
        <taxon>Eukaryota</taxon>
        <taxon>Metazoa</taxon>
        <taxon>Ecdysozoa</taxon>
        <taxon>Arthropoda</taxon>
        <taxon>Chelicerata</taxon>
        <taxon>Arachnida</taxon>
        <taxon>Araneae</taxon>
        <taxon>Araneomorphae</taxon>
        <taxon>Entelegynae</taxon>
        <taxon>Araneoidea</taxon>
        <taxon>Araneidae</taxon>
        <taxon>Araneus</taxon>
    </lineage>
</organism>
<dbReference type="AlphaFoldDB" id="A0A4Y2PIX9"/>